<proteinExistence type="predicted"/>
<keyword evidence="4" id="KW-0479">Metal-binding</keyword>
<dbReference type="GO" id="GO:0003682">
    <property type="term" value="F:chromatin binding"/>
    <property type="evidence" value="ECO:0007669"/>
    <property type="project" value="UniProtKB-ARBA"/>
</dbReference>
<dbReference type="PROSITE" id="PS51184">
    <property type="entry name" value="JMJC"/>
    <property type="match status" value="1"/>
</dbReference>
<evidence type="ECO:0000259" key="19">
    <source>
        <dbReference type="PROSITE" id="PS51184"/>
    </source>
</evidence>
<evidence type="ECO:0000256" key="13">
    <source>
        <dbReference type="ARBA" id="ARBA00023306"/>
    </source>
</evidence>
<evidence type="ECO:0000256" key="14">
    <source>
        <dbReference type="ARBA" id="ARBA00047915"/>
    </source>
</evidence>
<dbReference type="PANTHER" id="PTHR12461">
    <property type="entry name" value="HYPOXIA-INDUCIBLE FACTOR 1 ALPHA INHIBITOR-RELATED"/>
    <property type="match status" value="1"/>
</dbReference>
<comment type="catalytic activity">
    <reaction evidence="14">
        <text>N(6),N(6)-dimethyl-L-lysyl(36)-[histone H3] + 2 2-oxoglutarate + 2 O2 = L-lysyl(36)-[histone H3] + 2 formaldehyde + 2 succinate + 2 CO2</text>
        <dbReference type="Rhea" id="RHEA:42032"/>
        <dbReference type="Rhea" id="RHEA-COMP:9785"/>
        <dbReference type="Rhea" id="RHEA-COMP:9787"/>
        <dbReference type="ChEBI" id="CHEBI:15379"/>
        <dbReference type="ChEBI" id="CHEBI:16526"/>
        <dbReference type="ChEBI" id="CHEBI:16810"/>
        <dbReference type="ChEBI" id="CHEBI:16842"/>
        <dbReference type="ChEBI" id="CHEBI:29969"/>
        <dbReference type="ChEBI" id="CHEBI:30031"/>
        <dbReference type="ChEBI" id="CHEBI:61976"/>
        <dbReference type="EC" id="1.14.11.27"/>
    </reaction>
</comment>
<evidence type="ECO:0000256" key="3">
    <source>
        <dbReference type="ARBA" id="ARBA00013246"/>
    </source>
</evidence>
<dbReference type="PANTHER" id="PTHR12461:SF106">
    <property type="entry name" value="BIFUNCTIONAL PEPTIDASE AND ARGINYL-HYDROXYLASE JMJD5"/>
    <property type="match status" value="1"/>
</dbReference>
<dbReference type="SUPFAM" id="SSF51197">
    <property type="entry name" value="Clavaminate synthase-like"/>
    <property type="match status" value="1"/>
</dbReference>
<dbReference type="RefSeq" id="XP_022595339.1">
    <property type="nucleotide sequence ID" value="XM_022739618.1"/>
</dbReference>
<evidence type="ECO:0000256" key="6">
    <source>
        <dbReference type="ARBA" id="ARBA00022964"/>
    </source>
</evidence>
<dbReference type="CTD" id="79831"/>
<dbReference type="EC" id="1.14.11.27" evidence="3"/>
<evidence type="ECO:0000313" key="21">
    <source>
        <dbReference type="Proteomes" id="UP000261420"/>
    </source>
</evidence>
<evidence type="ECO:0000256" key="1">
    <source>
        <dbReference type="ARBA" id="ARBA00001954"/>
    </source>
</evidence>
<dbReference type="Pfam" id="PF24472">
    <property type="entry name" value="ARM_KDM8_N"/>
    <property type="match status" value="1"/>
</dbReference>
<dbReference type="SMART" id="SM00558">
    <property type="entry name" value="JmjC"/>
    <property type="match status" value="1"/>
</dbReference>
<dbReference type="Ensembl" id="ENSSDUT00000026445.1">
    <property type="protein sequence ID" value="ENSSDUP00000025977.1"/>
    <property type="gene ID" value="ENSSDUG00000018836.1"/>
</dbReference>
<name>A0A3B4V5V1_SERDU</name>
<evidence type="ECO:0000256" key="4">
    <source>
        <dbReference type="ARBA" id="ARBA00022723"/>
    </source>
</evidence>
<evidence type="ECO:0000256" key="10">
    <source>
        <dbReference type="ARBA" id="ARBA00023108"/>
    </source>
</evidence>
<keyword evidence="13" id="KW-0131">Cell cycle</keyword>
<evidence type="ECO:0000256" key="18">
    <source>
        <dbReference type="ARBA" id="ARBA00082907"/>
    </source>
</evidence>
<evidence type="ECO:0000256" key="12">
    <source>
        <dbReference type="ARBA" id="ARBA00023242"/>
    </source>
</evidence>
<dbReference type="GeneTree" id="ENSGT00940000158074"/>
<comment type="cofactor">
    <cofactor evidence="1">
        <name>Fe(2+)</name>
        <dbReference type="ChEBI" id="CHEBI:29033"/>
    </cofactor>
</comment>
<keyword evidence="7" id="KW-0560">Oxidoreductase</keyword>
<evidence type="ECO:0000256" key="5">
    <source>
        <dbReference type="ARBA" id="ARBA00022853"/>
    </source>
</evidence>
<evidence type="ECO:0000256" key="11">
    <source>
        <dbReference type="ARBA" id="ARBA00023163"/>
    </source>
</evidence>
<dbReference type="Pfam" id="PF13621">
    <property type="entry name" value="Cupin_8"/>
    <property type="match status" value="1"/>
</dbReference>
<dbReference type="STRING" id="41447.ENSSDUP00000025977"/>
<dbReference type="GO" id="GO:0010468">
    <property type="term" value="P:regulation of gene expression"/>
    <property type="evidence" value="ECO:0007669"/>
    <property type="project" value="UniProtKB-ARBA"/>
</dbReference>
<evidence type="ECO:0000256" key="7">
    <source>
        <dbReference type="ARBA" id="ARBA00023002"/>
    </source>
</evidence>
<keyword evidence="9" id="KW-0805">Transcription regulation</keyword>
<keyword evidence="8" id="KW-0408">Iron</keyword>
<dbReference type="AlphaFoldDB" id="A0A3B4V5V1"/>
<dbReference type="GO" id="GO:0005634">
    <property type="term" value="C:nucleus"/>
    <property type="evidence" value="ECO:0007669"/>
    <property type="project" value="UniProtKB-SubCell"/>
</dbReference>
<comment type="subcellular location">
    <subcellularLocation>
        <location evidence="2">Nucleus</location>
    </subcellularLocation>
</comment>
<reference evidence="20" key="2">
    <citation type="submission" date="2025-09" db="UniProtKB">
        <authorList>
            <consortium name="Ensembl"/>
        </authorList>
    </citation>
    <scope>IDENTIFICATION</scope>
</reference>
<keyword evidence="21" id="KW-1185">Reference proteome</keyword>
<accession>A0A3B4V5V1</accession>
<keyword evidence="10" id="KW-0090">Biological rhythms</keyword>
<protein>
    <recommendedName>
        <fullName evidence="17">Lysine-specific demethylase 8</fullName>
        <ecNumber evidence="3">1.14.11.27</ecNumber>
    </recommendedName>
    <alternativeName>
        <fullName evidence="15">JmjC domain-containing protein 5</fullName>
    </alternativeName>
    <alternativeName>
        <fullName evidence="18">Jumonji domain-containing protein 5</fullName>
    </alternativeName>
</protein>
<dbReference type="Proteomes" id="UP000261420">
    <property type="component" value="Unplaced"/>
</dbReference>
<keyword evidence="6" id="KW-0223">Dioxygenase</keyword>
<keyword evidence="12" id="KW-0539">Nucleus</keyword>
<evidence type="ECO:0000256" key="16">
    <source>
        <dbReference type="ARBA" id="ARBA00059090"/>
    </source>
</evidence>
<dbReference type="InterPro" id="IPR003347">
    <property type="entry name" value="JmjC_dom"/>
</dbReference>
<dbReference type="KEGG" id="sdu:111217654"/>
<evidence type="ECO:0000256" key="9">
    <source>
        <dbReference type="ARBA" id="ARBA00023015"/>
    </source>
</evidence>
<keyword evidence="5" id="KW-0156">Chromatin regulator</keyword>
<sequence>MATLWSKLSAVLPGNEEEFPLQFSDTVESSVVDVLKRSRQQLYGDATTTSRAVNAQIILDFSWEKLNTGTWRHVDKEWRRVYSYGCLFKVAALCREGPSEDEILQAVRTCDMGLLMGAAIMDNILQIIVGILQSEIRKSSEEGDETEHALIKRMKIESPHAPVIKEELAVPRIKCPSLESFNTNYLLPLKPVILEGIIDHWPALNEHPWSIEYLRAVAGCRTVPVEVGSRYTDEEWSQTLLTVNDFIDRYILNKGGVKGLGYLAQHQLFDQIPELKEDIRLPDYCCLGEEDEDDITVNAWFGPGGTVSPLHQDPQQNFLAQVVGSKYIRLYSPEDTDKLYPHQSQLLHNTSQVEVENPDTERFPEFAKAPYLECMLQPGDVLFIPVRHWHYVRSLELSFSVSFWWS</sequence>
<keyword evidence="11" id="KW-0804">Transcription</keyword>
<dbReference type="GeneID" id="111217654"/>
<organism evidence="20 21">
    <name type="scientific">Seriola dumerili</name>
    <name type="common">Greater amberjack</name>
    <name type="synonym">Caranx dumerili</name>
    <dbReference type="NCBI Taxonomy" id="41447"/>
    <lineage>
        <taxon>Eukaryota</taxon>
        <taxon>Metazoa</taxon>
        <taxon>Chordata</taxon>
        <taxon>Craniata</taxon>
        <taxon>Vertebrata</taxon>
        <taxon>Euteleostomi</taxon>
        <taxon>Actinopterygii</taxon>
        <taxon>Neopterygii</taxon>
        <taxon>Teleostei</taxon>
        <taxon>Neoteleostei</taxon>
        <taxon>Acanthomorphata</taxon>
        <taxon>Carangaria</taxon>
        <taxon>Carangiformes</taxon>
        <taxon>Carangidae</taxon>
        <taxon>Seriola</taxon>
    </lineage>
</organism>
<dbReference type="GO" id="GO:0140680">
    <property type="term" value="F:histone H3K36me/H3K36me2 demethylase activity"/>
    <property type="evidence" value="ECO:0007669"/>
    <property type="project" value="UniProtKB-EC"/>
</dbReference>
<dbReference type="FunFam" id="2.60.120.650:FF:000019">
    <property type="entry name" value="Bifunctional peptidase and arginyl-hydroxylase JMJD5"/>
    <property type="match status" value="1"/>
</dbReference>
<dbReference type="Gene3D" id="2.60.120.650">
    <property type="entry name" value="Cupin"/>
    <property type="match status" value="1"/>
</dbReference>
<evidence type="ECO:0000256" key="2">
    <source>
        <dbReference type="ARBA" id="ARBA00004123"/>
    </source>
</evidence>
<evidence type="ECO:0000313" key="20">
    <source>
        <dbReference type="Ensembl" id="ENSSDUP00000025977.1"/>
    </source>
</evidence>
<dbReference type="InterPro" id="IPR056520">
    <property type="entry name" value="ARM_KDM8_N"/>
</dbReference>
<dbReference type="OMA" id="KASYQEC"/>
<dbReference type="GO" id="GO:0046872">
    <property type="term" value="F:metal ion binding"/>
    <property type="evidence" value="ECO:0007669"/>
    <property type="project" value="UniProtKB-KW"/>
</dbReference>
<evidence type="ECO:0000256" key="8">
    <source>
        <dbReference type="ARBA" id="ARBA00023004"/>
    </source>
</evidence>
<dbReference type="GO" id="GO:0048511">
    <property type="term" value="P:rhythmic process"/>
    <property type="evidence" value="ECO:0007669"/>
    <property type="project" value="UniProtKB-KW"/>
</dbReference>
<comment type="function">
    <text evidence="16">Histone demethylase required for G2/M phase cell cycle progression. Specifically demethylates dimethylated 'Lys-36' (H3K36me2) of histone H3, an epigenetic repressive mark, thereby acting as a transcription activator. May play a role in the regulation of the circadian clock.</text>
</comment>
<reference evidence="20" key="1">
    <citation type="submission" date="2025-08" db="UniProtKB">
        <authorList>
            <consortium name="Ensembl"/>
        </authorList>
    </citation>
    <scope>IDENTIFICATION</scope>
</reference>
<evidence type="ECO:0000256" key="17">
    <source>
        <dbReference type="ARBA" id="ARBA00068725"/>
    </source>
</evidence>
<dbReference type="GO" id="GO:0031648">
    <property type="term" value="P:protein destabilization"/>
    <property type="evidence" value="ECO:0007669"/>
    <property type="project" value="UniProtKB-ARBA"/>
</dbReference>
<dbReference type="InterPro" id="IPR041667">
    <property type="entry name" value="Cupin_8"/>
</dbReference>
<evidence type="ECO:0000256" key="15">
    <source>
        <dbReference type="ARBA" id="ARBA00049800"/>
    </source>
</evidence>
<feature type="domain" description="JmjC" evidence="19">
    <location>
        <begin position="261"/>
        <end position="406"/>
    </location>
</feature>